<proteinExistence type="predicted"/>
<sequence>MDKLILLLYFILGGYLLFYCTYFMSTLVIGSFYKTKYDQHLTNKHDNWLIIIPAYNPNSILLKVLESIYKFSPKNDYQVFVLFQNADQKIIDKSIANYTFEHDEKSFDPKLGNTYVQALKYINSSIKNKEDFTHVILLDKDNIVDENFFSILATIRANGFEYIQGKRLPLALKNGVASYDAISEELNNVTLRNYKAALNWMPELTGSAFIIKQNLFYNGIENLDLKNPGMDKNLFLEWLLNSKENIKSTYTDKALVYEEKTDDIKVLKQQRTRWFAEQYLTAFAYSKKLISRFIKTGRLEILDYTISIFRPPRSVVYLILPLFFILERIFIPQYYLFTLSTLFLCIGTVLFLIKRKLVKVFLSFIFSAPKIIISNIRSLSNIFNKKISGIFIHTERNS</sequence>
<dbReference type="InterPro" id="IPR029044">
    <property type="entry name" value="Nucleotide-diphossugar_trans"/>
</dbReference>
<feature type="transmembrane region" description="Helical" evidence="1">
    <location>
        <begin position="337"/>
        <end position="353"/>
    </location>
</feature>
<gene>
    <name evidence="2" type="ORF">KM029_20325</name>
</gene>
<keyword evidence="1" id="KW-0812">Transmembrane</keyword>
<dbReference type="Proteomes" id="UP000682802">
    <property type="component" value="Chromosome 2"/>
</dbReference>
<name>A0ABX8H2H5_9BACT</name>
<keyword evidence="1" id="KW-1133">Transmembrane helix</keyword>
<evidence type="ECO:0000313" key="3">
    <source>
        <dbReference type="Proteomes" id="UP000682802"/>
    </source>
</evidence>
<organism evidence="2 3">
    <name type="scientific">Flammeovirga kamogawensis</name>
    <dbReference type="NCBI Taxonomy" id="373891"/>
    <lineage>
        <taxon>Bacteria</taxon>
        <taxon>Pseudomonadati</taxon>
        <taxon>Bacteroidota</taxon>
        <taxon>Cytophagia</taxon>
        <taxon>Cytophagales</taxon>
        <taxon>Flammeovirgaceae</taxon>
        <taxon>Flammeovirga</taxon>
    </lineage>
</organism>
<dbReference type="EMBL" id="CP076129">
    <property type="protein sequence ID" value="QWG10031.1"/>
    <property type="molecule type" value="Genomic_DNA"/>
</dbReference>
<dbReference type="Pfam" id="PF13641">
    <property type="entry name" value="Glyco_tranf_2_3"/>
    <property type="match status" value="1"/>
</dbReference>
<protein>
    <submittedName>
        <fullName evidence="2">Glycosyltransferase family 2 protein</fullName>
    </submittedName>
</protein>
<evidence type="ECO:0000313" key="2">
    <source>
        <dbReference type="EMBL" id="QWG10031.1"/>
    </source>
</evidence>
<accession>A0ABX8H2H5</accession>
<dbReference type="SUPFAM" id="SSF53448">
    <property type="entry name" value="Nucleotide-diphospho-sugar transferases"/>
    <property type="match status" value="1"/>
</dbReference>
<feature type="transmembrane region" description="Helical" evidence="1">
    <location>
        <begin position="6"/>
        <end position="33"/>
    </location>
</feature>
<dbReference type="RefSeq" id="WP_144076685.1">
    <property type="nucleotide sequence ID" value="NZ_CP076129.1"/>
</dbReference>
<keyword evidence="3" id="KW-1185">Reference proteome</keyword>
<evidence type="ECO:0000256" key="1">
    <source>
        <dbReference type="SAM" id="Phobius"/>
    </source>
</evidence>
<keyword evidence="1" id="KW-0472">Membrane</keyword>
<reference evidence="2 3" key="1">
    <citation type="submission" date="2021-05" db="EMBL/GenBank/DDBJ databases">
        <title>Comparative genomic studies on the polysaccharide-degrading batcterial strains of the Flammeovirga genus.</title>
        <authorList>
            <person name="Zewei F."/>
            <person name="Zheng Z."/>
            <person name="Yu L."/>
            <person name="Ruyue G."/>
            <person name="Yanhong M."/>
            <person name="Yuanyuan C."/>
            <person name="Jingyan G."/>
            <person name="Wenjun H."/>
        </authorList>
    </citation>
    <scope>NUCLEOTIDE SEQUENCE [LARGE SCALE GENOMIC DNA]</scope>
    <source>
        <strain evidence="2 3">YS10</strain>
    </source>
</reference>